<accession>A0A2P2NXY2</accession>
<proteinExistence type="predicted"/>
<name>A0A2P2NXY2_RHIMU</name>
<protein>
    <submittedName>
        <fullName evidence="1">Uncharacterized protein</fullName>
    </submittedName>
</protein>
<evidence type="ECO:0000313" key="1">
    <source>
        <dbReference type="EMBL" id="MBX47320.1"/>
    </source>
</evidence>
<dbReference type="AlphaFoldDB" id="A0A2P2NXY2"/>
<dbReference type="PROSITE" id="PS51257">
    <property type="entry name" value="PROKAR_LIPOPROTEIN"/>
    <property type="match status" value="1"/>
</dbReference>
<dbReference type="EMBL" id="GGEC01066836">
    <property type="protein sequence ID" value="MBX47320.1"/>
    <property type="molecule type" value="Transcribed_RNA"/>
</dbReference>
<reference evidence="1" key="1">
    <citation type="submission" date="2018-02" db="EMBL/GenBank/DDBJ databases">
        <title>Rhizophora mucronata_Transcriptome.</title>
        <authorList>
            <person name="Meera S.P."/>
            <person name="Sreeshan A."/>
            <person name="Augustine A."/>
        </authorList>
    </citation>
    <scope>NUCLEOTIDE SEQUENCE</scope>
    <source>
        <tissue evidence="1">Leaf</tissue>
    </source>
</reference>
<sequence length="39" mass="4188">MTWKSTAVNLMMAQSCLIVGVPAQSPFLNLLVQLIVAAQ</sequence>
<organism evidence="1">
    <name type="scientific">Rhizophora mucronata</name>
    <name type="common">Asiatic mangrove</name>
    <dbReference type="NCBI Taxonomy" id="61149"/>
    <lineage>
        <taxon>Eukaryota</taxon>
        <taxon>Viridiplantae</taxon>
        <taxon>Streptophyta</taxon>
        <taxon>Embryophyta</taxon>
        <taxon>Tracheophyta</taxon>
        <taxon>Spermatophyta</taxon>
        <taxon>Magnoliopsida</taxon>
        <taxon>eudicotyledons</taxon>
        <taxon>Gunneridae</taxon>
        <taxon>Pentapetalae</taxon>
        <taxon>rosids</taxon>
        <taxon>fabids</taxon>
        <taxon>Malpighiales</taxon>
        <taxon>Rhizophoraceae</taxon>
        <taxon>Rhizophora</taxon>
    </lineage>
</organism>